<feature type="chain" id="PRO_5013045019" description="Lysozyme" evidence="6">
    <location>
        <begin position="24"/>
        <end position="977"/>
    </location>
</feature>
<dbReference type="PROSITE" id="PS00953">
    <property type="entry name" value="GLYCOSYL_HYDROL_F25_1"/>
    <property type="match status" value="1"/>
</dbReference>
<dbReference type="SMART" id="SM00641">
    <property type="entry name" value="Glyco_25"/>
    <property type="match status" value="1"/>
</dbReference>
<dbReference type="AlphaFoldDB" id="A0A1Q8E882"/>
<proteinExistence type="inferred from homology"/>
<dbReference type="GO" id="GO:0003796">
    <property type="term" value="F:lysozyme activity"/>
    <property type="evidence" value="ECO:0007669"/>
    <property type="project" value="UniProtKB-EC"/>
</dbReference>
<gene>
    <name evidence="7" type="ORF">BU202_05935</name>
</gene>
<evidence type="ECO:0000313" key="8">
    <source>
        <dbReference type="Proteomes" id="UP000186890"/>
    </source>
</evidence>
<evidence type="ECO:0000256" key="4">
    <source>
        <dbReference type="RuleBase" id="RU361176"/>
    </source>
</evidence>
<dbReference type="Gene3D" id="2.60.40.3760">
    <property type="match status" value="5"/>
</dbReference>
<evidence type="ECO:0000256" key="6">
    <source>
        <dbReference type="SAM" id="SignalP"/>
    </source>
</evidence>
<feature type="region of interest" description="Disordered" evidence="5">
    <location>
        <begin position="130"/>
        <end position="238"/>
    </location>
</feature>
<dbReference type="Pfam" id="PF08481">
    <property type="entry name" value="GBS_Bsp-like"/>
    <property type="match status" value="5"/>
</dbReference>
<dbReference type="Gene3D" id="3.20.20.80">
    <property type="entry name" value="Glycosidases"/>
    <property type="match status" value="1"/>
</dbReference>
<evidence type="ECO:0000256" key="1">
    <source>
        <dbReference type="ARBA" id="ARBA00010646"/>
    </source>
</evidence>
<dbReference type="InterPro" id="IPR017853">
    <property type="entry name" value="GH"/>
</dbReference>
<feature type="compositionally biased region" description="Basic and acidic residues" evidence="5">
    <location>
        <begin position="229"/>
        <end position="238"/>
    </location>
</feature>
<comment type="similarity">
    <text evidence="1 4">Belongs to the glycosyl hydrolase 25 family.</text>
</comment>
<evidence type="ECO:0000256" key="5">
    <source>
        <dbReference type="SAM" id="MobiDB-lite"/>
    </source>
</evidence>
<dbReference type="RefSeq" id="WP_075104868.1">
    <property type="nucleotide sequence ID" value="NZ_MSJM01000004.1"/>
</dbReference>
<dbReference type="InterPro" id="IPR018077">
    <property type="entry name" value="Glyco_hydro_fam25_subgr"/>
</dbReference>
<comment type="catalytic activity">
    <reaction evidence="4">
        <text>Hydrolysis of (1-&gt;4)-beta-linkages between N-acetylmuramic acid and N-acetyl-D-glucosamine residues in a peptidoglycan and between N-acetyl-D-glucosamine residues in chitodextrins.</text>
        <dbReference type="EC" id="3.2.1.17"/>
    </reaction>
</comment>
<feature type="compositionally biased region" description="Low complexity" evidence="5">
    <location>
        <begin position="135"/>
        <end position="166"/>
    </location>
</feature>
<dbReference type="EC" id="3.2.1.17" evidence="4"/>
<dbReference type="InterPro" id="IPR013688">
    <property type="entry name" value="GBS_Bsp-like"/>
</dbReference>
<dbReference type="PANTHER" id="PTHR34135:SF2">
    <property type="entry name" value="LYSOZYME"/>
    <property type="match status" value="1"/>
</dbReference>
<feature type="compositionally biased region" description="Low complexity" evidence="5">
    <location>
        <begin position="173"/>
        <end position="193"/>
    </location>
</feature>
<dbReference type="CDD" id="cd06522">
    <property type="entry name" value="GH25_AtlA-like"/>
    <property type="match status" value="1"/>
</dbReference>
<dbReference type="InterPro" id="IPR002053">
    <property type="entry name" value="Glyco_hydro_25"/>
</dbReference>
<comment type="caution">
    <text evidence="7">The sequence shown here is derived from an EMBL/GenBank/DDBJ whole genome shotgun (WGS) entry which is preliminary data.</text>
</comment>
<dbReference type="InterPro" id="IPR008270">
    <property type="entry name" value="Glyco_hydro_25_AS"/>
</dbReference>
<evidence type="ECO:0000313" key="7">
    <source>
        <dbReference type="EMBL" id="OLF47997.1"/>
    </source>
</evidence>
<protein>
    <recommendedName>
        <fullName evidence="4">Lysozyme</fullName>
        <ecNumber evidence="4">3.2.1.17</ecNumber>
    </recommendedName>
</protein>
<dbReference type="GO" id="GO:0016998">
    <property type="term" value="P:cell wall macromolecule catabolic process"/>
    <property type="evidence" value="ECO:0007669"/>
    <property type="project" value="InterPro"/>
</dbReference>
<dbReference type="PANTHER" id="PTHR34135">
    <property type="entry name" value="LYSOZYME"/>
    <property type="match status" value="1"/>
</dbReference>
<organism evidence="7 8">
    <name type="scientific">Streptococcus cuniculi</name>
    <dbReference type="NCBI Taxonomy" id="1432788"/>
    <lineage>
        <taxon>Bacteria</taxon>
        <taxon>Bacillati</taxon>
        <taxon>Bacillota</taxon>
        <taxon>Bacilli</taxon>
        <taxon>Lactobacillales</taxon>
        <taxon>Streptococcaceae</taxon>
        <taxon>Streptococcus</taxon>
    </lineage>
</organism>
<dbReference type="Proteomes" id="UP000186890">
    <property type="component" value="Unassembled WGS sequence"/>
</dbReference>
<reference evidence="8" key="1">
    <citation type="submission" date="2016-12" db="EMBL/GenBank/DDBJ databases">
        <authorList>
            <person name="Gulvik C.A."/>
        </authorList>
    </citation>
    <scope>NUCLEOTIDE SEQUENCE [LARGE SCALE GENOMIC DNA]</scope>
    <source>
        <strain evidence="8">NED12-00049-6B</strain>
    </source>
</reference>
<keyword evidence="8" id="KW-1185">Reference proteome</keyword>
<dbReference type="PROSITE" id="PS51904">
    <property type="entry name" value="GLYCOSYL_HYDROL_F25_2"/>
    <property type="match status" value="1"/>
</dbReference>
<evidence type="ECO:0000256" key="3">
    <source>
        <dbReference type="ARBA" id="ARBA00023295"/>
    </source>
</evidence>
<dbReference type="SUPFAM" id="SSF51445">
    <property type="entry name" value="(Trans)glycosidases"/>
    <property type="match status" value="1"/>
</dbReference>
<dbReference type="PROSITE" id="PS51257">
    <property type="entry name" value="PROKAR_LIPOPROTEIN"/>
    <property type="match status" value="1"/>
</dbReference>
<dbReference type="Pfam" id="PF01183">
    <property type="entry name" value="Glyco_hydro_25"/>
    <property type="match status" value="1"/>
</dbReference>
<name>A0A1Q8E882_9STRE</name>
<dbReference type="GO" id="GO:0016052">
    <property type="term" value="P:carbohydrate catabolic process"/>
    <property type="evidence" value="ECO:0007669"/>
    <property type="project" value="TreeGrafter"/>
</dbReference>
<evidence type="ECO:0000256" key="2">
    <source>
        <dbReference type="ARBA" id="ARBA00022801"/>
    </source>
</evidence>
<accession>A0A1Q8E882</accession>
<keyword evidence="3 4" id="KW-0326">Glycosidase</keyword>
<keyword evidence="2 4" id="KW-0378">Hydrolase</keyword>
<feature type="signal peptide" evidence="6">
    <location>
        <begin position="1"/>
        <end position="23"/>
    </location>
</feature>
<dbReference type="GO" id="GO:0009253">
    <property type="term" value="P:peptidoglycan catabolic process"/>
    <property type="evidence" value="ECO:0007669"/>
    <property type="project" value="InterPro"/>
</dbReference>
<dbReference type="EMBL" id="MSJM01000004">
    <property type="protein sequence ID" value="OLF47997.1"/>
    <property type="molecule type" value="Genomic_DNA"/>
</dbReference>
<dbReference type="OrthoDB" id="9763643at2"/>
<keyword evidence="6" id="KW-0732">Signal</keyword>
<sequence length="977" mass="109651">MKLKSLVCLSGVVLACWMSPVTADSLITPLQPLTQVSHEASVGNLQVVAEDGKVKAIVSQLPDDYEPSVGTLWTKEDKSDQVTISSFEKTENGDYEAVLVRDAFPVTADTFYLQVEVRNKEGQIENLEPYPFQWTLTPPTSSTSSSSPATSADDVSSSSSSLASASRVEPGLSSSSSQSTSPSSTTPSSSTQTDGVFRNAPATRKRQPKVKSEASSSLTESRIPVASKELPHELRQEPTEAVEIKSSGKIEIQHINENDGTFDVLIRDIRASQEVQGVRVPVWTGKGGQDDLRWYEAERQSDGAYHIRIDNRLHHYETGSYHVHYYYRYKDGSQEGIGTIRTELPVPTRPSGKIEIQHINENDGTFDVLIRDIRASQEVQGVRVPVWTGKGGQDDLRWYEAERQSDGAYHIRIDNRLHHYETGSYHVHYYYRYKDGSQEGIGTIRTELPVPTRPSGKIEIQHINENDGTFDVLIRDIRASQEVQGVRVPVWTSKGGQDDLRWYEAERQSDGTYHIRIDNRLHHYETGSYHVHYYYRYKDGSQEGIGTIRTELPLPTKPSGKIEIHNQNRANGRFDVLISNLRSPQKIQRILIPVWSAKKGRDDLRWYEATKKKDGSYAVSIDPGNHGYDQGLYHVHWHVQYTDGIRVGAGTTRTTVSIKDVVARADIAIQKMNHLDDSFEVHISNLRASTSVDAVYVPVWADINGQNDIIWYKANQQANGSYKVKVHARNHQFESGVYHAELYILSQGKRYRVSGTKTHLNVSSRSPKAFVDVSSHNGSLSVADYRKLLEQGISGVVVKLTEGTSYQNPYAQDQIKNAKAAGLKVSVYHYSHFTDRSSAQAEARYFTAFAAQLGLAKSTVMVNDIEEYKTRKNINANMKDWEAEMRRLGYQNLVHYAGASWIDVNTLGYAGPIQTGQFGIGNFWVAQYPYKTMTFDQAKTMGLHAGAAAWQYTSAAQLLPGRHLFDVNIDYTGRFTD</sequence>